<feature type="domain" description="Outer membrane protein beta-barrel" evidence="2">
    <location>
        <begin position="26"/>
        <end position="194"/>
    </location>
</feature>
<dbReference type="EMBL" id="MLCB01000077">
    <property type="protein sequence ID" value="OJI94896.1"/>
    <property type="molecule type" value="Genomic_DNA"/>
</dbReference>
<comment type="caution">
    <text evidence="3">The sequence shown here is derived from an EMBL/GenBank/DDBJ whole genome shotgun (WGS) entry which is preliminary data.</text>
</comment>
<keyword evidence="1" id="KW-0732">Signal</keyword>
<name>A0A1L9P075_9RHOB</name>
<dbReference type="RefSeq" id="WP_072629524.1">
    <property type="nucleotide sequence ID" value="NZ_MLCB01000077.1"/>
</dbReference>
<dbReference type="Pfam" id="PF13505">
    <property type="entry name" value="OMP_b-brl"/>
    <property type="match status" value="1"/>
</dbReference>
<evidence type="ECO:0000313" key="4">
    <source>
        <dbReference type="Proteomes" id="UP000184514"/>
    </source>
</evidence>
<dbReference type="Proteomes" id="UP000184514">
    <property type="component" value="Unassembled WGS sequence"/>
</dbReference>
<sequence length="250" mass="27118">MINRSHILLVHLFILTLFATSALSEGYKIEPFALYEQAESNIVIDGVSTKYALGVAGVQVHKTFNQSLTISSRLGYGQNNNQKTSLSGATFNGKVTGTYLSLGGKYQFYKRDGFAIFSLAQITRRSLKASNLVGKRNNLDLTGSSDTQFNSNDLAIGIALKPTETLSLEMSVGTSNWHIKSNAKGFYSSNGISATAKKSIDTKGNDPVIQATLATNKDNHNFAISISNRSLQSKTSTSVVTSQLSYTFQF</sequence>
<organism evidence="3 4">
    <name type="scientific">Planktotalea frisia</name>
    <dbReference type="NCBI Taxonomy" id="696762"/>
    <lineage>
        <taxon>Bacteria</taxon>
        <taxon>Pseudomonadati</taxon>
        <taxon>Pseudomonadota</taxon>
        <taxon>Alphaproteobacteria</taxon>
        <taxon>Rhodobacterales</taxon>
        <taxon>Paracoccaceae</taxon>
        <taxon>Planktotalea</taxon>
    </lineage>
</organism>
<accession>A0A1L9P075</accession>
<proteinExistence type="predicted"/>
<evidence type="ECO:0000259" key="2">
    <source>
        <dbReference type="Pfam" id="PF13505"/>
    </source>
</evidence>
<gene>
    <name evidence="3" type="ORF">PFRI_08680</name>
</gene>
<reference evidence="3 4" key="1">
    <citation type="submission" date="2016-10" db="EMBL/GenBank/DDBJ databases">
        <title>Genome sequence of Planktotalea frisia SH6-1.</title>
        <authorList>
            <person name="Poehlein A."/>
            <person name="Bakenhus I."/>
            <person name="Voget S."/>
            <person name="Brinkhoff T."/>
            <person name="Simon M."/>
        </authorList>
    </citation>
    <scope>NUCLEOTIDE SEQUENCE [LARGE SCALE GENOMIC DNA]</scope>
    <source>
        <strain evidence="3 4">SH6-1</strain>
    </source>
</reference>
<dbReference type="InterPro" id="IPR027385">
    <property type="entry name" value="Beta-barrel_OMP"/>
</dbReference>
<keyword evidence="4" id="KW-1185">Reference proteome</keyword>
<protein>
    <recommendedName>
        <fullName evidence="2">Outer membrane protein beta-barrel domain-containing protein</fullName>
    </recommendedName>
</protein>
<evidence type="ECO:0000256" key="1">
    <source>
        <dbReference type="ARBA" id="ARBA00022729"/>
    </source>
</evidence>
<evidence type="ECO:0000313" key="3">
    <source>
        <dbReference type="EMBL" id="OJI94896.1"/>
    </source>
</evidence>
<dbReference type="AlphaFoldDB" id="A0A1L9P075"/>